<sequence>MMTAPIAPMRNFYFLLLLLSLAILPACEELFEYHPNQIILNEDERNLTARNLARLQNQQPGDTLHLLVMGDTQRFYDAASAFVDKANTFPYIDLVIHQGDISDFGMSQEFRWVHDIMKGLKWPYLTVVGNHDLLANGRKVYQQMYGDFNYSFDYGHTRFVFIDTNSMEYNYNGKVPDIDWMGRQLLHQQGDTWQQAIAVSHIPPYDNDFDKNLERAFHSTLKDSERVQLSLHGHIHSFRADFRYDSTLLYLATSTVKQREFTHLRVWEGGYDYKRIAY</sequence>
<comment type="caution">
    <text evidence="2">The sequence shown here is derived from an EMBL/GenBank/DDBJ whole genome shotgun (WGS) entry which is preliminary data.</text>
</comment>
<keyword evidence="3" id="KW-1185">Reference proteome</keyword>
<protein>
    <submittedName>
        <fullName evidence="2">Phosphoesterase</fullName>
    </submittedName>
</protein>
<evidence type="ECO:0000259" key="1">
    <source>
        <dbReference type="Pfam" id="PF00149"/>
    </source>
</evidence>
<dbReference type="InterPro" id="IPR004843">
    <property type="entry name" value="Calcineurin-like_PHP"/>
</dbReference>
<reference evidence="3" key="1">
    <citation type="journal article" date="2019" name="Int. J. Syst. Evol. Microbiol.">
        <title>The Global Catalogue of Microorganisms (GCM) 10K type strain sequencing project: providing services to taxonomists for standard genome sequencing and annotation.</title>
        <authorList>
            <consortium name="The Broad Institute Genomics Platform"/>
            <consortium name="The Broad Institute Genome Sequencing Center for Infectious Disease"/>
            <person name="Wu L."/>
            <person name="Ma J."/>
        </authorList>
    </citation>
    <scope>NUCLEOTIDE SEQUENCE [LARGE SCALE GENOMIC DNA]</scope>
    <source>
        <strain evidence="3">CGMCC 1.12749</strain>
    </source>
</reference>
<dbReference type="Gene3D" id="3.60.21.10">
    <property type="match status" value="1"/>
</dbReference>
<evidence type="ECO:0000313" key="3">
    <source>
        <dbReference type="Proteomes" id="UP000634043"/>
    </source>
</evidence>
<dbReference type="EMBL" id="BMFP01000002">
    <property type="protein sequence ID" value="GGG09397.1"/>
    <property type="molecule type" value="Genomic_DNA"/>
</dbReference>
<dbReference type="InterPro" id="IPR051918">
    <property type="entry name" value="STPP_CPPED1"/>
</dbReference>
<dbReference type="Proteomes" id="UP000634043">
    <property type="component" value="Unassembled WGS sequence"/>
</dbReference>
<dbReference type="PANTHER" id="PTHR43143:SF1">
    <property type="entry name" value="SERINE_THREONINE-PROTEIN PHOSPHATASE CPPED1"/>
    <property type="match status" value="1"/>
</dbReference>
<gene>
    <name evidence="2" type="ORF">GCM10011323_12450</name>
</gene>
<feature type="domain" description="Calcineurin-like phosphoesterase" evidence="1">
    <location>
        <begin position="65"/>
        <end position="237"/>
    </location>
</feature>
<proteinExistence type="predicted"/>
<dbReference type="Pfam" id="PF00149">
    <property type="entry name" value="Metallophos"/>
    <property type="match status" value="1"/>
</dbReference>
<evidence type="ECO:0000313" key="2">
    <source>
        <dbReference type="EMBL" id="GGG09397.1"/>
    </source>
</evidence>
<name>A0ABQ1W142_9BACT</name>
<accession>A0ABQ1W142</accession>
<dbReference type="InterPro" id="IPR029052">
    <property type="entry name" value="Metallo-depent_PP-like"/>
</dbReference>
<dbReference type="PANTHER" id="PTHR43143">
    <property type="entry name" value="METALLOPHOSPHOESTERASE, CALCINEURIN SUPERFAMILY"/>
    <property type="match status" value="1"/>
</dbReference>
<organism evidence="2 3">
    <name type="scientific">Pontibacter amylolyticus</name>
    <dbReference type="NCBI Taxonomy" id="1424080"/>
    <lineage>
        <taxon>Bacteria</taxon>
        <taxon>Pseudomonadati</taxon>
        <taxon>Bacteroidota</taxon>
        <taxon>Cytophagia</taxon>
        <taxon>Cytophagales</taxon>
        <taxon>Hymenobacteraceae</taxon>
        <taxon>Pontibacter</taxon>
    </lineage>
</organism>
<dbReference type="SUPFAM" id="SSF56300">
    <property type="entry name" value="Metallo-dependent phosphatases"/>
    <property type="match status" value="1"/>
</dbReference>